<dbReference type="STRING" id="616991.GCA_000733925_02661"/>
<evidence type="ECO:0000313" key="2">
    <source>
        <dbReference type="EMBL" id="ASO07850.1"/>
    </source>
</evidence>
<dbReference type="eggNOG" id="COG0644">
    <property type="taxonomic scope" value="Bacteria"/>
</dbReference>
<dbReference type="InterPro" id="IPR036188">
    <property type="entry name" value="FAD/NAD-bd_sf"/>
</dbReference>
<evidence type="ECO:0000259" key="1">
    <source>
        <dbReference type="Pfam" id="PF01494"/>
    </source>
</evidence>
<dbReference type="PANTHER" id="PTHR42685">
    <property type="entry name" value="GERANYLGERANYL DIPHOSPHATE REDUCTASE"/>
    <property type="match status" value="1"/>
</dbReference>
<dbReference type="Gene3D" id="3.50.50.60">
    <property type="entry name" value="FAD/NAD(P)-binding domain"/>
    <property type="match status" value="1"/>
</dbReference>
<gene>
    <name evidence="2" type="ORF">AREALGSMS7_04450</name>
</gene>
<dbReference type="Proteomes" id="UP000204551">
    <property type="component" value="Chromosome"/>
</dbReference>
<sequence>MKLYNRKPSKKRNSKKTFLYKTRRLSSGFFVYFLYLLLMDNFDVIVVGGGLAGLTAAIHLQRENYNVAVFERKPYPHHKVCGEYVSNEVIPYLEFLGISLPQTFQFNEMLLSLEKGKALKAKLPMGGFGLSRYTFDHLLYKRAMDLGVIVFTKSVTSISYENDNFRVGVESGQEYISKFVIGAYGKRGVLDKDLKRHFIQKKSPWLAVKAHYKLDSFPDNLVAIHNFRGGYGGLSKTENGAVNFCYLVSYDSFKKEKDITGFNQNIIARNPYLGKFLNDAEILFEQPLTIGQISFHKKKPVENHIFMCGDTAGLIHPLCGNGMAMAIHSAKIASEAIHAYFKNGMQNRSRLEMDYETEWKHMFAKRLWMGRQLQAVLLNPRLSNLAMGILTNSPYIVNKLIKNTHGQIIQS</sequence>
<reference evidence="2 3" key="1">
    <citation type="submission" date="2017-07" db="EMBL/GenBank/DDBJ databases">
        <title>Genome Sequence of Arenibacter algicola Strain SMS7 Isolated from a culture of the Diatom Skeletonema marinoi.</title>
        <authorList>
            <person name="Topel M."/>
            <person name="Pinder M.I.M."/>
            <person name="Johansson O.N."/>
            <person name="Kourtchenko O."/>
            <person name="Godhe A."/>
            <person name="Clarke A.K."/>
        </authorList>
    </citation>
    <scope>NUCLEOTIDE SEQUENCE [LARGE SCALE GENOMIC DNA]</scope>
    <source>
        <strain evidence="2 3">SMS7</strain>
    </source>
</reference>
<dbReference type="KEGG" id="aalg:AREALGSMS7_04450"/>
<dbReference type="GO" id="GO:0071949">
    <property type="term" value="F:FAD binding"/>
    <property type="evidence" value="ECO:0007669"/>
    <property type="project" value="InterPro"/>
</dbReference>
<keyword evidence="2" id="KW-0830">Ubiquinone</keyword>
<dbReference type="AlphaFoldDB" id="A0A221V2S0"/>
<feature type="domain" description="FAD-binding" evidence="1">
    <location>
        <begin position="42"/>
        <end position="341"/>
    </location>
</feature>
<name>A0A221V2S0_9FLAO</name>
<dbReference type="InterPro" id="IPR002938">
    <property type="entry name" value="FAD-bd"/>
</dbReference>
<dbReference type="InterPro" id="IPR050407">
    <property type="entry name" value="Geranylgeranyl_reductase"/>
</dbReference>
<dbReference type="SUPFAM" id="SSF51905">
    <property type="entry name" value="FAD/NAD(P)-binding domain"/>
    <property type="match status" value="1"/>
</dbReference>
<dbReference type="Pfam" id="PF01494">
    <property type="entry name" value="FAD_binding_3"/>
    <property type="match status" value="1"/>
</dbReference>
<dbReference type="EMBL" id="CP022515">
    <property type="protein sequence ID" value="ASO07850.1"/>
    <property type="molecule type" value="Genomic_DNA"/>
</dbReference>
<evidence type="ECO:0000313" key="3">
    <source>
        <dbReference type="Proteomes" id="UP000204551"/>
    </source>
</evidence>
<proteinExistence type="predicted"/>
<accession>A0A221V2S0</accession>
<dbReference type="PRINTS" id="PR00420">
    <property type="entry name" value="RNGMNOXGNASE"/>
</dbReference>
<protein>
    <submittedName>
        <fullName evidence="2">Ubiquinone biosynthesis hydroxylase family protein</fullName>
    </submittedName>
</protein>
<dbReference type="PANTHER" id="PTHR42685:SF22">
    <property type="entry name" value="CONDITIONED MEDIUM FACTOR RECEPTOR 1"/>
    <property type="match status" value="1"/>
</dbReference>
<organism evidence="2 3">
    <name type="scientific">Arenibacter algicola</name>
    <dbReference type="NCBI Taxonomy" id="616991"/>
    <lineage>
        <taxon>Bacteria</taxon>
        <taxon>Pseudomonadati</taxon>
        <taxon>Bacteroidota</taxon>
        <taxon>Flavobacteriia</taxon>
        <taxon>Flavobacteriales</taxon>
        <taxon>Flavobacteriaceae</taxon>
        <taxon>Arenibacter</taxon>
    </lineage>
</organism>